<evidence type="ECO:0000313" key="1">
    <source>
        <dbReference type="EMBL" id="ALP40201.1"/>
    </source>
</evidence>
<reference evidence="2" key="1">
    <citation type="submission" date="2015-10" db="EMBL/GenBank/DDBJ databases">
        <title>Complete Genome Sequence of Aeromonas schubertii strain WL1483.</title>
        <authorList>
            <person name="Liu L."/>
        </authorList>
    </citation>
    <scope>NUCLEOTIDE SEQUENCE [LARGE SCALE GENOMIC DNA]</scope>
    <source>
        <strain evidence="2">WL1483</strain>
    </source>
</reference>
<dbReference type="PATRIC" id="fig|652.5.peg.3823"/>
<dbReference type="EMBL" id="CP013067">
    <property type="protein sequence ID" value="ALP40201.1"/>
    <property type="molecule type" value="Genomic_DNA"/>
</dbReference>
<name>A0A0S2SER3_9GAMM</name>
<organism evidence="1 2">
    <name type="scientific">Aeromonas schubertii</name>
    <dbReference type="NCBI Taxonomy" id="652"/>
    <lineage>
        <taxon>Bacteria</taxon>
        <taxon>Pseudomonadati</taxon>
        <taxon>Pseudomonadota</taxon>
        <taxon>Gammaproteobacteria</taxon>
        <taxon>Aeromonadales</taxon>
        <taxon>Aeromonadaceae</taxon>
        <taxon>Aeromonas</taxon>
    </lineage>
</organism>
<dbReference type="KEGG" id="asr:WL1483_782"/>
<accession>A0A0S2SER3</accession>
<dbReference type="Proteomes" id="UP000058114">
    <property type="component" value="Chromosome"/>
</dbReference>
<evidence type="ECO:0000313" key="2">
    <source>
        <dbReference type="Proteomes" id="UP000058114"/>
    </source>
</evidence>
<reference evidence="1 2" key="2">
    <citation type="journal article" date="2016" name="Genome Announc.">
        <title>Complete Genome Sequence of the Highly Virulent Aeromonas schubertii Strain WL1483, Isolated from Diseased Snakehead Fish (Channa argus) in China.</title>
        <authorList>
            <person name="Liu L."/>
            <person name="Li N."/>
            <person name="Zhang D."/>
            <person name="Fu X."/>
            <person name="Shi C."/>
            <person name="Lin Q."/>
            <person name="Hao G."/>
        </authorList>
    </citation>
    <scope>NUCLEOTIDE SEQUENCE [LARGE SCALE GENOMIC DNA]</scope>
    <source>
        <strain evidence="1 2">WL1483</strain>
    </source>
</reference>
<dbReference type="AlphaFoldDB" id="A0A0S2SER3"/>
<sequence>MSRGVQTDIYSSIRYIARITPDLNLEEREDLCRAIITLCELGEMLQGTEMNKTES</sequence>
<proteinExistence type="predicted"/>
<gene>
    <name evidence="1" type="ORF">WL1483_782</name>
</gene>
<protein>
    <submittedName>
        <fullName evidence="1">Uncharacterized protein</fullName>
    </submittedName>
</protein>